<dbReference type="InterPro" id="IPR051816">
    <property type="entry name" value="Glycosyl_Hydrolase_31"/>
</dbReference>
<dbReference type="InterPro" id="IPR048395">
    <property type="entry name" value="Glyco_hydro_31_C"/>
</dbReference>
<feature type="domain" description="Glycoside hydrolase family 31 TIM barrel" evidence="3">
    <location>
        <begin position="182"/>
        <end position="510"/>
    </location>
</feature>
<dbReference type="Gene3D" id="2.60.40.1760">
    <property type="entry name" value="glycosyl hydrolase (family 31)"/>
    <property type="match status" value="1"/>
</dbReference>
<reference evidence="5" key="1">
    <citation type="submission" date="2022-10" db="EMBL/GenBank/DDBJ databases">
        <title>The WGS of Solirubrobacter sp. CPCC 204708.</title>
        <authorList>
            <person name="Jiang Z."/>
        </authorList>
    </citation>
    <scope>NUCLEOTIDE SEQUENCE</scope>
    <source>
        <strain evidence="5">CPCC 204708</strain>
    </source>
</reference>
<evidence type="ECO:0000313" key="5">
    <source>
        <dbReference type="EMBL" id="MDA0140964.1"/>
    </source>
</evidence>
<protein>
    <submittedName>
        <fullName evidence="5">Glycoside hydrolase family 31 protein</fullName>
    </submittedName>
</protein>
<evidence type="ECO:0000256" key="1">
    <source>
        <dbReference type="ARBA" id="ARBA00007806"/>
    </source>
</evidence>
<dbReference type="Gene3D" id="2.60.40.1180">
    <property type="entry name" value="Golgi alpha-mannosidase II"/>
    <property type="match status" value="1"/>
</dbReference>
<dbReference type="Pfam" id="PF21365">
    <property type="entry name" value="Glyco_hydro_31_3rd"/>
    <property type="match status" value="1"/>
</dbReference>
<gene>
    <name evidence="5" type="ORF">OJ962_25940</name>
</gene>
<proteinExistence type="inferred from homology"/>
<dbReference type="Pfam" id="PF01055">
    <property type="entry name" value="Glyco_hydro_31_2nd"/>
    <property type="match status" value="1"/>
</dbReference>
<keyword evidence="2 5" id="KW-0378">Hydrolase</keyword>
<evidence type="ECO:0000256" key="2">
    <source>
        <dbReference type="RuleBase" id="RU361185"/>
    </source>
</evidence>
<dbReference type="InterPro" id="IPR017853">
    <property type="entry name" value="GH"/>
</dbReference>
<dbReference type="SUPFAM" id="SSF51445">
    <property type="entry name" value="(Trans)glycosidases"/>
    <property type="match status" value="1"/>
</dbReference>
<evidence type="ECO:0000259" key="4">
    <source>
        <dbReference type="Pfam" id="PF21365"/>
    </source>
</evidence>
<evidence type="ECO:0000259" key="3">
    <source>
        <dbReference type="Pfam" id="PF01055"/>
    </source>
</evidence>
<feature type="domain" description="Glycosyl hydrolase family 31 C-terminal" evidence="4">
    <location>
        <begin position="521"/>
        <end position="607"/>
    </location>
</feature>
<dbReference type="Gene3D" id="3.20.20.80">
    <property type="entry name" value="Glycosidases"/>
    <property type="match status" value="1"/>
</dbReference>
<dbReference type="InterPro" id="IPR013780">
    <property type="entry name" value="Glyco_hydro_b"/>
</dbReference>
<dbReference type="Proteomes" id="UP001147700">
    <property type="component" value="Unassembled WGS sequence"/>
</dbReference>
<organism evidence="5 6">
    <name type="scientific">Solirubrobacter deserti</name>
    <dbReference type="NCBI Taxonomy" id="2282478"/>
    <lineage>
        <taxon>Bacteria</taxon>
        <taxon>Bacillati</taxon>
        <taxon>Actinomycetota</taxon>
        <taxon>Thermoleophilia</taxon>
        <taxon>Solirubrobacterales</taxon>
        <taxon>Solirubrobacteraceae</taxon>
        <taxon>Solirubrobacter</taxon>
    </lineage>
</organism>
<keyword evidence="6" id="KW-1185">Reference proteome</keyword>
<comment type="similarity">
    <text evidence="1 2">Belongs to the glycosyl hydrolase 31 family.</text>
</comment>
<accession>A0ABT4RQW4</accession>
<dbReference type="SUPFAM" id="SSF51011">
    <property type="entry name" value="Glycosyl hydrolase domain"/>
    <property type="match status" value="1"/>
</dbReference>
<sequence>MKVRRWEGRAEDQFIQLTEGMVPAETLEDPVDSDDFTVEQLGPRHELVTVAPGGHRVALVLPGHPEQRFVGLGARHGLHVDQAGRRVQLGADRAYTGPDCPPDMLDVGGIPQGDYAPVPFVLCSRGWAAWIENDGSGVRFDLGDEVVLSVRSASGPLKVHLFTQRTPAARLRAFLEYTGSLPPVLPEWAYGFWKSRDVYPHQTDAEADWAGHRRHGIALDAIVLDSPWATQYNTWEFNPHQFPDARGYVSKLREDGVRTVVWVAPWVNLDSREGQYPPDDESARLHREPAPNYEPEHFVRGADGEPLVSKWWMGKGSPVDFTSPAAERWWREQAKRVLELGVEGIKADDGEGWYFPDDVQFADGRTGAEFAWGHGLAYRRSMQRALDEVHPGTGVLFGRPGWTGQQAVGVTWGGDQPSDFWSLKTLVAATLNAAASGFSNWSHDVGGYLGERLVSRATKELLARWVQFGCFTPLMQAHSRFEQEAWTYDDELLDLYREHVLLHERLVPYIRAAAATAQRTGLPIIRPLALTDPSDVRGWSIADAYGFGPSFWVAPVLEDGARSVHVDLPRGDWIEVATGRHVHGGGEVDADAPLHRVPLWVRRGALIVTYPAEHVARGLGDTPEHERPLEATLWGEPTCGRAKVRLADGTTIRYDRGEWTVPPDRPVVFEERN</sequence>
<keyword evidence="2" id="KW-0326">Glycosidase</keyword>
<name>A0ABT4RQW4_9ACTN</name>
<dbReference type="PANTHER" id="PTHR43863:SF2">
    <property type="entry name" value="MALTASE-GLUCOAMYLASE"/>
    <property type="match status" value="1"/>
</dbReference>
<dbReference type="PANTHER" id="PTHR43863">
    <property type="entry name" value="HYDROLASE, PUTATIVE (AFU_ORTHOLOGUE AFUA_1G03140)-RELATED"/>
    <property type="match status" value="1"/>
</dbReference>
<dbReference type="EMBL" id="JAPCID010000048">
    <property type="protein sequence ID" value="MDA0140964.1"/>
    <property type="molecule type" value="Genomic_DNA"/>
</dbReference>
<dbReference type="InterPro" id="IPR000322">
    <property type="entry name" value="Glyco_hydro_31_TIM"/>
</dbReference>
<dbReference type="GO" id="GO:0016787">
    <property type="term" value="F:hydrolase activity"/>
    <property type="evidence" value="ECO:0007669"/>
    <property type="project" value="UniProtKB-KW"/>
</dbReference>
<comment type="caution">
    <text evidence="5">The sequence shown here is derived from an EMBL/GenBank/DDBJ whole genome shotgun (WGS) entry which is preliminary data.</text>
</comment>
<dbReference type="RefSeq" id="WP_202957734.1">
    <property type="nucleotide sequence ID" value="NZ_JAPCID010000048.1"/>
</dbReference>
<evidence type="ECO:0000313" key="6">
    <source>
        <dbReference type="Proteomes" id="UP001147700"/>
    </source>
</evidence>